<dbReference type="CDD" id="cd00540">
    <property type="entry name" value="AAG"/>
    <property type="match status" value="1"/>
</dbReference>
<dbReference type="PANTHER" id="PTHR10429:SF0">
    <property type="entry name" value="DNA-3-METHYLADENINE GLYCOSYLASE"/>
    <property type="match status" value="1"/>
</dbReference>
<dbReference type="NCBIfam" id="NF002003">
    <property type="entry name" value="PRK00802.1-3"/>
    <property type="match status" value="1"/>
</dbReference>
<dbReference type="Gene3D" id="3.10.300.10">
    <property type="entry name" value="Methylpurine-DNA glycosylase (MPG)"/>
    <property type="match status" value="1"/>
</dbReference>
<dbReference type="SUPFAM" id="SSF50486">
    <property type="entry name" value="FMT C-terminal domain-like"/>
    <property type="match status" value="1"/>
</dbReference>
<comment type="similarity">
    <text evidence="1 5">Belongs to the DNA glycosylase MPG family.</text>
</comment>
<keyword evidence="3 5" id="KW-0378">Hydrolase</keyword>
<evidence type="ECO:0000313" key="7">
    <source>
        <dbReference type="EMBL" id="WNG50659.1"/>
    </source>
</evidence>
<keyword evidence="2 5" id="KW-0227">DNA damage</keyword>
<gene>
    <name evidence="7" type="ORF">F0U60_45945</name>
</gene>
<dbReference type="EC" id="3.2.2.-" evidence="5"/>
<evidence type="ECO:0000256" key="4">
    <source>
        <dbReference type="ARBA" id="ARBA00023204"/>
    </source>
</evidence>
<dbReference type="Pfam" id="PF02245">
    <property type="entry name" value="Pur_DNA_glyco"/>
    <property type="match status" value="1"/>
</dbReference>
<organism evidence="7 8">
    <name type="scientific">Archangium minus</name>
    <dbReference type="NCBI Taxonomy" id="83450"/>
    <lineage>
        <taxon>Bacteria</taxon>
        <taxon>Pseudomonadati</taxon>
        <taxon>Myxococcota</taxon>
        <taxon>Myxococcia</taxon>
        <taxon>Myxococcales</taxon>
        <taxon>Cystobacterineae</taxon>
        <taxon>Archangiaceae</taxon>
        <taxon>Archangium</taxon>
    </lineage>
</organism>
<evidence type="ECO:0000313" key="8">
    <source>
        <dbReference type="Proteomes" id="UP001611383"/>
    </source>
</evidence>
<dbReference type="Proteomes" id="UP001611383">
    <property type="component" value="Chromosome"/>
</dbReference>
<keyword evidence="7" id="KW-0326">Glycosidase</keyword>
<name>A0ABY9X5H2_9BACT</name>
<accession>A0ABY9X5H2</accession>
<dbReference type="InterPro" id="IPR003180">
    <property type="entry name" value="MPG"/>
</dbReference>
<dbReference type="InterPro" id="IPR011034">
    <property type="entry name" value="Formyl_transferase-like_C_sf"/>
</dbReference>
<evidence type="ECO:0000256" key="1">
    <source>
        <dbReference type="ARBA" id="ARBA00009232"/>
    </source>
</evidence>
<dbReference type="PANTHER" id="PTHR10429">
    <property type="entry name" value="DNA-3-METHYLADENINE GLYCOSYLASE"/>
    <property type="match status" value="1"/>
</dbReference>
<keyword evidence="4 5" id="KW-0234">DNA repair</keyword>
<dbReference type="GO" id="GO:0016798">
    <property type="term" value="F:hydrolase activity, acting on glycosyl bonds"/>
    <property type="evidence" value="ECO:0007669"/>
    <property type="project" value="UniProtKB-KW"/>
</dbReference>
<dbReference type="HAMAP" id="MF_00527">
    <property type="entry name" value="3MGH"/>
    <property type="match status" value="1"/>
</dbReference>
<dbReference type="EMBL" id="CP043494">
    <property type="protein sequence ID" value="WNG50659.1"/>
    <property type="molecule type" value="Genomic_DNA"/>
</dbReference>
<dbReference type="NCBIfam" id="TIGR00567">
    <property type="entry name" value="3mg"/>
    <property type="match status" value="1"/>
</dbReference>
<evidence type="ECO:0000256" key="5">
    <source>
        <dbReference type="HAMAP-Rule" id="MF_00527"/>
    </source>
</evidence>
<feature type="region of interest" description="Disordered" evidence="6">
    <location>
        <begin position="1"/>
        <end position="26"/>
    </location>
</feature>
<evidence type="ECO:0000256" key="6">
    <source>
        <dbReference type="SAM" id="MobiDB-lite"/>
    </source>
</evidence>
<evidence type="ECO:0000256" key="2">
    <source>
        <dbReference type="ARBA" id="ARBA00022763"/>
    </source>
</evidence>
<dbReference type="InterPro" id="IPR036995">
    <property type="entry name" value="MPG_sf"/>
</dbReference>
<sequence length="224" mass="24462">MFARHPGETSGLPAPPRRLTAGGTGGIRSPSVRLPVSFYARPALTVARELLGTHLIVDEGGWRRVGRIVETEAYVGEHDLACHAAKGRTPRTEVLFGPPGRAYVYLIYGMYHCFNVVTDVDGVASAVLVRAVEPVEGLPARARTDGPGRLCRALGLTLAHNREDLQGARLYLEAGTPVPEDQVARGPRIGVDYAGEWALEPYRLWLRGSQHVSRPPSSRRRERA</sequence>
<protein>
    <recommendedName>
        <fullName evidence="5">Putative 3-methyladenine DNA glycosylase</fullName>
        <ecNumber evidence="5">3.2.2.-</ecNumber>
    </recommendedName>
</protein>
<reference evidence="7 8" key="1">
    <citation type="submission" date="2019-08" db="EMBL/GenBank/DDBJ databases">
        <title>Archangium and Cystobacter genomes.</title>
        <authorList>
            <person name="Chen I.-C.K."/>
            <person name="Wielgoss S."/>
        </authorList>
    </citation>
    <scope>NUCLEOTIDE SEQUENCE [LARGE SCALE GENOMIC DNA]</scope>
    <source>
        <strain evidence="7 8">Cbm 6</strain>
    </source>
</reference>
<evidence type="ECO:0000256" key="3">
    <source>
        <dbReference type="ARBA" id="ARBA00022801"/>
    </source>
</evidence>
<proteinExistence type="inferred from homology"/>
<keyword evidence="8" id="KW-1185">Reference proteome</keyword>